<evidence type="ECO:0000256" key="6">
    <source>
        <dbReference type="ARBA" id="ARBA00023180"/>
    </source>
</evidence>
<evidence type="ECO:0000259" key="10">
    <source>
        <dbReference type="Pfam" id="PF05922"/>
    </source>
</evidence>
<keyword evidence="5 8" id="KW-0720">Serine protease</keyword>
<dbReference type="STRING" id="3708.A0A078IFG2"/>
<name>A0A078IFG2_BRANA</name>
<dbReference type="InterPro" id="IPR045051">
    <property type="entry name" value="SBT"/>
</dbReference>
<sequence>MRYCFLISNTSSKACPLVISLVLILNGVFISAAQVNLLNKVHIVHLGAKKHDTPELVTKSHYQVLEPILGSKEAAQKSIVYNYRHGFSGFAAKLTASQAKNLSAHPEVLCVIPSRTLRLKTTRTFDYLGLLPSSPKGLLHDTRLGSEAIIGIIDSGIWPEAESFKDTGLGPIPQRWKGKCVSGDGFDATKHCNKKLIGAEFYVDSLAAETDGRYDFHADNEYRSARDGVGHGTHVSAIAAGSFVANASYKGLGGGAARGVGPHARIAMYKTCWGKLGCLTPDVLKAIDHSIRDGVDVISISIGADAPAGFEIDTSDVSFGSFHAVMKGIPVVCSAGNEGPNAQTVDNIAPWIITVAATSMDRSFPVPITLGNNITILGEGLNTFPEVGFTDLLLQAELMETSIAQGQIKGKIVLAFTPNNEAIQKADRVLNAGCAGIIYAQSVVDPTICSGLDVPCAVVDYEFGTDMLYYIETTDVPLAKLSTSKTLVGRPVASRVARFSCRGPNSVSPAILKPDIAAPGVNILSAVPDGYKFMSGTSMSTPIVSGIVGLIRQTRPDWSPAAIRSALVTTAWRTDPSGEPIYSEGATRKLADPFDYGGGLINPEKVTDPGLVYDLGLDDYIHYLCSADYSDNEISQLIGKLNQCPSPRPSMLDFNMPSITIPSLTGEVTVTRTVTNVGAAGSVYKPVVEPPFGIELEVNPKTLVFDSNTTKNTFSVRVRSNHKVNGDFYFGSLCWTDGAHNVTIPVSIRTKILRNYV</sequence>
<dbReference type="MEROPS" id="S08.A33"/>
<keyword evidence="6" id="KW-0325">Glycoprotein</keyword>
<evidence type="ECO:0000256" key="4">
    <source>
        <dbReference type="ARBA" id="ARBA00022801"/>
    </source>
</evidence>
<proteinExistence type="inferred from homology"/>
<feature type="domain" description="Inhibitor I9" evidence="10">
    <location>
        <begin position="41"/>
        <end position="119"/>
    </location>
</feature>
<dbReference type="Proteomes" id="UP000028999">
    <property type="component" value="Unassembled WGS sequence"/>
</dbReference>
<dbReference type="PaxDb" id="3708-A0A078IFG2"/>
<keyword evidence="4 8" id="KW-0378">Hydrolase</keyword>
<feature type="active site" description="Charge relay system" evidence="7 8">
    <location>
        <position position="154"/>
    </location>
</feature>
<dbReference type="Gene3D" id="3.50.30.30">
    <property type="match status" value="1"/>
</dbReference>
<protein>
    <submittedName>
        <fullName evidence="12">BnaCnng17920D protein</fullName>
    </submittedName>
</protein>
<dbReference type="FunFam" id="3.30.70.80:FF:000002">
    <property type="entry name" value="Subtilisin-like protease SBT5.3"/>
    <property type="match status" value="1"/>
</dbReference>
<dbReference type="Gene3D" id="3.40.50.200">
    <property type="entry name" value="Peptidase S8/S53 domain"/>
    <property type="match status" value="1"/>
</dbReference>
<dbReference type="CDD" id="cd04852">
    <property type="entry name" value="Peptidases_S8_3"/>
    <property type="match status" value="1"/>
</dbReference>
<organism evidence="12 13">
    <name type="scientific">Brassica napus</name>
    <name type="common">Rape</name>
    <dbReference type="NCBI Taxonomy" id="3708"/>
    <lineage>
        <taxon>Eukaryota</taxon>
        <taxon>Viridiplantae</taxon>
        <taxon>Streptophyta</taxon>
        <taxon>Embryophyta</taxon>
        <taxon>Tracheophyta</taxon>
        <taxon>Spermatophyta</taxon>
        <taxon>Magnoliopsida</taxon>
        <taxon>eudicotyledons</taxon>
        <taxon>Gunneridae</taxon>
        <taxon>Pentapetalae</taxon>
        <taxon>rosids</taxon>
        <taxon>malvids</taxon>
        <taxon>Brassicales</taxon>
        <taxon>Brassicaceae</taxon>
        <taxon>Brassiceae</taxon>
        <taxon>Brassica</taxon>
    </lineage>
</organism>
<keyword evidence="13" id="KW-1185">Reference proteome</keyword>
<feature type="domain" description="Subtilisin-like protease fibronectin type-III" evidence="11">
    <location>
        <begin position="653"/>
        <end position="748"/>
    </location>
</feature>
<dbReference type="InterPro" id="IPR023828">
    <property type="entry name" value="Peptidase_S8_Ser-AS"/>
</dbReference>
<dbReference type="FunFam" id="2.60.40.2310:FF:000001">
    <property type="entry name" value="Subtilisin-like protease SBT1.5"/>
    <property type="match status" value="1"/>
</dbReference>
<dbReference type="Gene3D" id="2.60.40.2310">
    <property type="match status" value="1"/>
</dbReference>
<dbReference type="OMA" id="LHETRMG"/>
<dbReference type="PANTHER" id="PTHR10795">
    <property type="entry name" value="PROPROTEIN CONVERTASE SUBTILISIN/KEXIN"/>
    <property type="match status" value="1"/>
</dbReference>
<dbReference type="InterPro" id="IPR041469">
    <property type="entry name" value="Subtilisin-like_FN3"/>
</dbReference>
<dbReference type="Pfam" id="PF05922">
    <property type="entry name" value="Inhibitor_I9"/>
    <property type="match status" value="1"/>
</dbReference>
<evidence type="ECO:0000259" key="9">
    <source>
        <dbReference type="Pfam" id="PF00082"/>
    </source>
</evidence>
<reference evidence="12 13" key="1">
    <citation type="journal article" date="2014" name="Science">
        <title>Plant genetics. Early allopolyploid evolution in the post-Neolithic Brassica napus oilseed genome.</title>
        <authorList>
            <person name="Chalhoub B."/>
            <person name="Denoeud F."/>
            <person name="Liu S."/>
            <person name="Parkin I.A."/>
            <person name="Tang H."/>
            <person name="Wang X."/>
            <person name="Chiquet J."/>
            <person name="Belcram H."/>
            <person name="Tong C."/>
            <person name="Samans B."/>
            <person name="Correa M."/>
            <person name="Da Silva C."/>
            <person name="Just J."/>
            <person name="Falentin C."/>
            <person name="Koh C.S."/>
            <person name="Le Clainche I."/>
            <person name="Bernard M."/>
            <person name="Bento P."/>
            <person name="Noel B."/>
            <person name="Labadie K."/>
            <person name="Alberti A."/>
            <person name="Charles M."/>
            <person name="Arnaud D."/>
            <person name="Guo H."/>
            <person name="Daviaud C."/>
            <person name="Alamery S."/>
            <person name="Jabbari K."/>
            <person name="Zhao M."/>
            <person name="Edger P.P."/>
            <person name="Chelaifa H."/>
            <person name="Tack D."/>
            <person name="Lassalle G."/>
            <person name="Mestiri I."/>
            <person name="Schnel N."/>
            <person name="Le Paslier M.C."/>
            <person name="Fan G."/>
            <person name="Renault V."/>
            <person name="Bayer P.E."/>
            <person name="Golicz A.A."/>
            <person name="Manoli S."/>
            <person name="Lee T.H."/>
            <person name="Thi V.H."/>
            <person name="Chalabi S."/>
            <person name="Hu Q."/>
            <person name="Fan C."/>
            <person name="Tollenaere R."/>
            <person name="Lu Y."/>
            <person name="Battail C."/>
            <person name="Shen J."/>
            <person name="Sidebottom C.H."/>
            <person name="Wang X."/>
            <person name="Canaguier A."/>
            <person name="Chauveau A."/>
            <person name="Berard A."/>
            <person name="Deniot G."/>
            <person name="Guan M."/>
            <person name="Liu Z."/>
            <person name="Sun F."/>
            <person name="Lim Y.P."/>
            <person name="Lyons E."/>
            <person name="Town C.D."/>
            <person name="Bancroft I."/>
            <person name="Wang X."/>
            <person name="Meng J."/>
            <person name="Ma J."/>
            <person name="Pires J.C."/>
            <person name="King G.J."/>
            <person name="Brunel D."/>
            <person name="Delourme R."/>
            <person name="Renard M."/>
            <person name="Aury J.M."/>
            <person name="Adams K.L."/>
            <person name="Batley J."/>
            <person name="Snowdon R.J."/>
            <person name="Tost J."/>
            <person name="Edwards D."/>
            <person name="Zhou Y."/>
            <person name="Hua W."/>
            <person name="Sharpe A.G."/>
            <person name="Paterson A.H."/>
            <person name="Guan C."/>
            <person name="Wincker P."/>
        </authorList>
    </citation>
    <scope>NUCLEOTIDE SEQUENCE [LARGE SCALE GENOMIC DNA]</scope>
    <source>
        <strain evidence="13">cv. Darmor-bzh</strain>
    </source>
</reference>
<dbReference type="Gramene" id="CDY49640">
    <property type="protein sequence ID" value="CDY49640"/>
    <property type="gene ID" value="GSBRNA2T00093507001"/>
</dbReference>
<evidence type="ECO:0000259" key="11">
    <source>
        <dbReference type="Pfam" id="PF17766"/>
    </source>
</evidence>
<feature type="active site" description="Charge relay system" evidence="7 8">
    <location>
        <position position="231"/>
    </location>
</feature>
<feature type="active site" description="Charge relay system" evidence="7 8">
    <location>
        <position position="538"/>
    </location>
</feature>
<dbReference type="InterPro" id="IPR000209">
    <property type="entry name" value="Peptidase_S8/S53_dom"/>
</dbReference>
<dbReference type="Pfam" id="PF17766">
    <property type="entry name" value="fn3_6"/>
    <property type="match status" value="1"/>
</dbReference>
<dbReference type="InterPro" id="IPR037045">
    <property type="entry name" value="S8pro/Inhibitor_I9_sf"/>
</dbReference>
<evidence type="ECO:0000256" key="1">
    <source>
        <dbReference type="ARBA" id="ARBA00011073"/>
    </source>
</evidence>
<dbReference type="Gene3D" id="3.30.70.80">
    <property type="entry name" value="Peptidase S8 propeptide/proteinase inhibitor I9"/>
    <property type="match status" value="1"/>
</dbReference>
<keyword evidence="3" id="KW-0732">Signal</keyword>
<evidence type="ECO:0000256" key="7">
    <source>
        <dbReference type="PIRSR" id="PIRSR615500-1"/>
    </source>
</evidence>
<evidence type="ECO:0000256" key="2">
    <source>
        <dbReference type="ARBA" id="ARBA00022670"/>
    </source>
</evidence>
<evidence type="ECO:0000256" key="5">
    <source>
        <dbReference type="ARBA" id="ARBA00022825"/>
    </source>
</evidence>
<dbReference type="GO" id="GO:0004252">
    <property type="term" value="F:serine-type endopeptidase activity"/>
    <property type="evidence" value="ECO:0000318"/>
    <property type="project" value="GO_Central"/>
</dbReference>
<dbReference type="Pfam" id="PF00082">
    <property type="entry name" value="Peptidase_S8"/>
    <property type="match status" value="1"/>
</dbReference>
<dbReference type="InterPro" id="IPR010259">
    <property type="entry name" value="S8pro/Inhibitor_I9"/>
</dbReference>
<dbReference type="PROSITE" id="PS00138">
    <property type="entry name" value="SUBTILASE_SER"/>
    <property type="match status" value="1"/>
</dbReference>
<evidence type="ECO:0000256" key="3">
    <source>
        <dbReference type="ARBA" id="ARBA00022729"/>
    </source>
</evidence>
<dbReference type="FunFam" id="3.40.50.200:FF:000006">
    <property type="entry name" value="Subtilisin-like protease SBT1.5"/>
    <property type="match status" value="1"/>
</dbReference>
<keyword evidence="2 8" id="KW-0645">Protease</keyword>
<dbReference type="PRINTS" id="PR00723">
    <property type="entry name" value="SUBTILISIN"/>
</dbReference>
<dbReference type="AlphaFoldDB" id="A0A078IFG2"/>
<dbReference type="GO" id="GO:0005576">
    <property type="term" value="C:extracellular region"/>
    <property type="evidence" value="ECO:0000318"/>
    <property type="project" value="GO_Central"/>
</dbReference>
<dbReference type="EMBL" id="LK032849">
    <property type="protein sequence ID" value="CDY49640.1"/>
    <property type="molecule type" value="Genomic_DNA"/>
</dbReference>
<dbReference type="CDD" id="cd02120">
    <property type="entry name" value="PA_subtilisin_like"/>
    <property type="match status" value="1"/>
</dbReference>
<dbReference type="InterPro" id="IPR015500">
    <property type="entry name" value="Peptidase_S8_subtilisin-rel"/>
</dbReference>
<evidence type="ECO:0000256" key="8">
    <source>
        <dbReference type="PROSITE-ProRule" id="PRU01240"/>
    </source>
</evidence>
<dbReference type="InterPro" id="IPR036852">
    <property type="entry name" value="Peptidase_S8/S53_dom_sf"/>
</dbReference>
<dbReference type="PROSITE" id="PS51892">
    <property type="entry name" value="SUBTILASE"/>
    <property type="match status" value="1"/>
</dbReference>
<accession>A0A078IFG2</accession>
<dbReference type="SUPFAM" id="SSF52743">
    <property type="entry name" value="Subtilisin-like"/>
    <property type="match status" value="1"/>
</dbReference>
<comment type="similarity">
    <text evidence="1 8">Belongs to the peptidase S8 family.</text>
</comment>
<feature type="domain" description="Peptidase S8/S53" evidence="9">
    <location>
        <begin position="145"/>
        <end position="576"/>
    </location>
</feature>
<evidence type="ECO:0000313" key="12">
    <source>
        <dbReference type="EMBL" id="CDY49640.1"/>
    </source>
</evidence>
<gene>
    <name evidence="12" type="primary">BnaCnng17920D</name>
    <name evidence="12" type="ORF">GSBRNA2T00093507001</name>
</gene>
<dbReference type="GO" id="GO:0006508">
    <property type="term" value="P:proteolysis"/>
    <property type="evidence" value="ECO:0007669"/>
    <property type="project" value="UniProtKB-KW"/>
</dbReference>
<dbReference type="InterPro" id="IPR034197">
    <property type="entry name" value="Peptidases_S8_3"/>
</dbReference>
<evidence type="ECO:0000313" key="13">
    <source>
        <dbReference type="Proteomes" id="UP000028999"/>
    </source>
</evidence>